<dbReference type="eggNOG" id="COG4608">
    <property type="taxonomic scope" value="Bacteria"/>
</dbReference>
<dbReference type="Proteomes" id="UP000002357">
    <property type="component" value="Chromosome"/>
</dbReference>
<evidence type="ECO:0000313" key="2">
    <source>
        <dbReference type="Proteomes" id="UP000002357"/>
    </source>
</evidence>
<dbReference type="InterPro" id="IPR027417">
    <property type="entry name" value="P-loop_NTPase"/>
</dbReference>
<keyword evidence="1" id="KW-0067">ATP-binding</keyword>
<dbReference type="Gene3D" id="3.40.50.300">
    <property type="entry name" value="P-loop containing nucleotide triphosphate hydrolases"/>
    <property type="match status" value="1"/>
</dbReference>
<name>E2Q1N3_STRCL</name>
<dbReference type="GO" id="GO:0005524">
    <property type="term" value="F:ATP binding"/>
    <property type="evidence" value="ECO:0007669"/>
    <property type="project" value="UniProtKB-KW"/>
</dbReference>
<dbReference type="EMBL" id="CM000913">
    <property type="protein sequence ID" value="EFG10659.1"/>
    <property type="molecule type" value="Genomic_DNA"/>
</dbReference>
<protein>
    <submittedName>
        <fullName evidence="1">ABC transporter ATP-binding protein</fullName>
    </submittedName>
</protein>
<dbReference type="OrthoDB" id="2986442at2"/>
<keyword evidence="2" id="KW-1185">Reference proteome</keyword>
<dbReference type="STRING" id="1901.BB341_00590"/>
<evidence type="ECO:0000313" key="1">
    <source>
        <dbReference type="EMBL" id="EFG10659.1"/>
    </source>
</evidence>
<keyword evidence="1" id="KW-0547">Nucleotide-binding</keyword>
<proteinExistence type="predicted"/>
<dbReference type="KEGG" id="sclf:BB341_00590"/>
<organism evidence="1 2">
    <name type="scientific">Streptomyces clavuligerus</name>
    <dbReference type="NCBI Taxonomy" id="1901"/>
    <lineage>
        <taxon>Bacteria</taxon>
        <taxon>Bacillati</taxon>
        <taxon>Actinomycetota</taxon>
        <taxon>Actinomycetes</taxon>
        <taxon>Kitasatosporales</taxon>
        <taxon>Streptomycetaceae</taxon>
        <taxon>Streptomyces</taxon>
    </lineage>
</organism>
<accession>E2Q1N3</accession>
<dbReference type="AlphaFoldDB" id="E2Q1N3"/>
<dbReference type="RefSeq" id="WP_003962760.1">
    <property type="nucleotide sequence ID" value="NZ_CP065241.1"/>
</dbReference>
<reference evidence="1 2" key="1">
    <citation type="journal article" date="2010" name="Genome Biol. Evol.">
        <title>The sequence of a 1.8-mb bacterial linear plasmid reveals a rich evolutionary reservoir of secondary metabolic pathways.</title>
        <authorList>
            <person name="Medema M.H."/>
            <person name="Trefzer A."/>
            <person name="Kovalchuk A."/>
            <person name="van den Berg M."/>
            <person name="Mueller U."/>
            <person name="Heijne W."/>
            <person name="Wu L."/>
            <person name="Alam M.T."/>
            <person name="Ronning C.M."/>
            <person name="Nierman W.C."/>
            <person name="Bovenberg R.A.L."/>
            <person name="Breitling R."/>
            <person name="Takano E."/>
        </authorList>
    </citation>
    <scope>NUCLEOTIDE SEQUENCE [LARGE SCALE GENOMIC DNA]</scope>
    <source>
        <strain evidence="2">ATCC 27064 / DSM 738 / JCM 4710 / NBRC 13307 / NCIMB 12785 / NRRL 3585 / VKM Ac-602</strain>
    </source>
</reference>
<gene>
    <name evidence="1" type="ORF">SCLAV_5592</name>
</gene>
<sequence length="65" mass="7040">MSDGRLQRACPVRALVLRPRWLVCDEMTAMLDASTSAALVAVVEEYRRGEGAGLLAARLTDRPGP</sequence>
<dbReference type="SUPFAM" id="SSF52540">
    <property type="entry name" value="P-loop containing nucleoside triphosphate hydrolases"/>
    <property type="match status" value="1"/>
</dbReference>